<feature type="signal peptide" evidence="1">
    <location>
        <begin position="1"/>
        <end position="24"/>
    </location>
</feature>
<protein>
    <submittedName>
        <fullName evidence="2">Putative secreted protein</fullName>
    </submittedName>
</protein>
<sequence>MKPTRASFALRLHSILMPLLPGTSLPIGRFHRFQFNRSIPHKLGHWIRWGTRDFLDVTMIALQKKPQAKKCSDDRIISLLSHTGKVMARILNRKL</sequence>
<proteinExistence type="predicted"/>
<evidence type="ECO:0000313" key="2">
    <source>
        <dbReference type="EMBL" id="NOV50521.1"/>
    </source>
</evidence>
<reference evidence="2" key="1">
    <citation type="submission" date="2020-03" db="EMBL/GenBank/DDBJ databases">
        <title>Transcriptomic Profiling of the Digestive Tract of the Rat Flea, Xenopsylla cheopis, Following Blood Feeding and Infection with Yersinia pestis.</title>
        <authorList>
            <person name="Bland D.M."/>
            <person name="Martens C.A."/>
            <person name="Virtaneva K."/>
            <person name="Kanakabandi K."/>
            <person name="Long D."/>
            <person name="Rosenke R."/>
            <person name="Saturday G.A."/>
            <person name="Hoyt F.H."/>
            <person name="Bruno D.P."/>
            <person name="Ribeiro J.M.C."/>
            <person name="Hinnebusch J."/>
        </authorList>
    </citation>
    <scope>NUCLEOTIDE SEQUENCE</scope>
</reference>
<dbReference type="AlphaFoldDB" id="A0A6M2DZM2"/>
<name>A0A6M2DZM2_XENCH</name>
<feature type="chain" id="PRO_5026901655" evidence="1">
    <location>
        <begin position="25"/>
        <end position="95"/>
    </location>
</feature>
<accession>A0A6M2DZM2</accession>
<dbReference type="EMBL" id="GIIL01006795">
    <property type="protein sequence ID" value="NOV50521.1"/>
    <property type="molecule type" value="Transcribed_RNA"/>
</dbReference>
<keyword evidence="1" id="KW-0732">Signal</keyword>
<evidence type="ECO:0000256" key="1">
    <source>
        <dbReference type="SAM" id="SignalP"/>
    </source>
</evidence>
<organism evidence="2">
    <name type="scientific">Xenopsylla cheopis</name>
    <name type="common">Oriental rat flea</name>
    <name type="synonym">Pulex cheopis</name>
    <dbReference type="NCBI Taxonomy" id="163159"/>
    <lineage>
        <taxon>Eukaryota</taxon>
        <taxon>Metazoa</taxon>
        <taxon>Ecdysozoa</taxon>
        <taxon>Arthropoda</taxon>
        <taxon>Hexapoda</taxon>
        <taxon>Insecta</taxon>
        <taxon>Pterygota</taxon>
        <taxon>Neoptera</taxon>
        <taxon>Endopterygota</taxon>
        <taxon>Siphonaptera</taxon>
        <taxon>Pulicidae</taxon>
        <taxon>Xenopsyllinae</taxon>
        <taxon>Xenopsylla</taxon>
    </lineage>
</organism>